<keyword evidence="5 6" id="KW-0539">Nucleus</keyword>
<dbReference type="PANTHER" id="PTHR15341">
    <property type="entry name" value="SUN-COR STEROID HORMONE RECEPTOR CO-REPRESSOR"/>
    <property type="match status" value="1"/>
</dbReference>
<accession>A0AAD9CZ55</accession>
<feature type="compositionally biased region" description="Basic residues" evidence="7">
    <location>
        <begin position="244"/>
        <end position="257"/>
    </location>
</feature>
<proteinExistence type="inferred from homology"/>
<dbReference type="GO" id="GO:0003723">
    <property type="term" value="F:RNA binding"/>
    <property type="evidence" value="ECO:0007669"/>
    <property type="project" value="UniProtKB-UniRule"/>
</dbReference>
<evidence type="ECO:0000256" key="7">
    <source>
        <dbReference type="SAM" id="MobiDB-lite"/>
    </source>
</evidence>
<feature type="region of interest" description="Disordered" evidence="7">
    <location>
        <begin position="114"/>
        <end position="146"/>
    </location>
</feature>
<evidence type="ECO:0000256" key="4">
    <source>
        <dbReference type="ARBA" id="ARBA00022884"/>
    </source>
</evidence>
<organism evidence="8 9">
    <name type="scientific">Papiliotrema laurentii</name>
    <name type="common">Cryptococcus laurentii</name>
    <dbReference type="NCBI Taxonomy" id="5418"/>
    <lineage>
        <taxon>Eukaryota</taxon>
        <taxon>Fungi</taxon>
        <taxon>Dikarya</taxon>
        <taxon>Basidiomycota</taxon>
        <taxon>Agaricomycotina</taxon>
        <taxon>Tremellomycetes</taxon>
        <taxon>Tremellales</taxon>
        <taxon>Rhynchogastremaceae</taxon>
        <taxon>Papiliotrema</taxon>
    </lineage>
</organism>
<dbReference type="GO" id="GO:0005730">
    <property type="term" value="C:nucleolus"/>
    <property type="evidence" value="ECO:0007669"/>
    <property type="project" value="TreeGrafter"/>
</dbReference>
<dbReference type="InterPro" id="IPR011082">
    <property type="entry name" value="Exosome-assoc_fac/DNA_repair"/>
</dbReference>
<evidence type="ECO:0000313" key="8">
    <source>
        <dbReference type="EMBL" id="KAK1924127.1"/>
    </source>
</evidence>
<comment type="function">
    <text evidence="6">Required for exosome-dependent processing of pre-rRNA and small nucleolar RNA (snRNA) precursors. Involved in processing of 35S pre-rRNA at the A0, A1 and A2 sites.</text>
</comment>
<keyword evidence="3 6" id="KW-0698">rRNA processing</keyword>
<comment type="similarity">
    <text evidence="2 6">Belongs to the C1D family.</text>
</comment>
<evidence type="ECO:0000256" key="6">
    <source>
        <dbReference type="RuleBase" id="RU368003"/>
    </source>
</evidence>
<dbReference type="AlphaFoldDB" id="A0AAD9CZ55"/>
<evidence type="ECO:0000256" key="1">
    <source>
        <dbReference type="ARBA" id="ARBA00004123"/>
    </source>
</evidence>
<comment type="subcellular location">
    <subcellularLocation>
        <location evidence="1 6">Nucleus</location>
    </subcellularLocation>
</comment>
<protein>
    <recommendedName>
        <fullName evidence="6">Exosome complex protein</fullName>
    </recommendedName>
</protein>
<keyword evidence="9" id="KW-1185">Reference proteome</keyword>
<dbReference type="GO" id="GO:0010468">
    <property type="term" value="P:regulation of gene expression"/>
    <property type="evidence" value="ECO:0007669"/>
    <property type="project" value="TreeGrafter"/>
</dbReference>
<feature type="compositionally biased region" description="Polar residues" evidence="7">
    <location>
        <begin position="117"/>
        <end position="132"/>
    </location>
</feature>
<evidence type="ECO:0000256" key="5">
    <source>
        <dbReference type="ARBA" id="ARBA00023242"/>
    </source>
</evidence>
<dbReference type="EMBL" id="JAODAN010000005">
    <property type="protein sequence ID" value="KAK1924127.1"/>
    <property type="molecule type" value="Genomic_DNA"/>
</dbReference>
<dbReference type="GO" id="GO:0003677">
    <property type="term" value="F:DNA binding"/>
    <property type="evidence" value="ECO:0007669"/>
    <property type="project" value="TreeGrafter"/>
</dbReference>
<evidence type="ECO:0000256" key="3">
    <source>
        <dbReference type="ARBA" id="ARBA00022552"/>
    </source>
</evidence>
<dbReference type="Proteomes" id="UP001182556">
    <property type="component" value="Unassembled WGS sequence"/>
</dbReference>
<dbReference type="Pfam" id="PF04000">
    <property type="entry name" value="Sas10_Utp3"/>
    <property type="match status" value="1"/>
</dbReference>
<reference evidence="8" key="1">
    <citation type="submission" date="2023-02" db="EMBL/GenBank/DDBJ databases">
        <title>Identification and recombinant expression of a fungal hydrolase from Papiliotrema laurentii that hydrolyzes apple cutin and clears colloidal polyester polyurethane.</title>
        <authorList>
            <consortium name="DOE Joint Genome Institute"/>
            <person name="Roman V.A."/>
            <person name="Bojanowski C."/>
            <person name="Crable B.R."/>
            <person name="Wagner D.N."/>
            <person name="Hung C.S."/>
            <person name="Nadeau L.J."/>
            <person name="Schratz L."/>
            <person name="Haridas S."/>
            <person name="Pangilinan J."/>
            <person name="Lipzen A."/>
            <person name="Na H."/>
            <person name="Yan M."/>
            <person name="Ng V."/>
            <person name="Grigoriev I.V."/>
            <person name="Spatafora J.W."/>
            <person name="Barlow D."/>
            <person name="Biffinger J."/>
            <person name="Kelley-Loughnane N."/>
            <person name="Varaljay V.A."/>
            <person name="Crookes-Goodson W.J."/>
        </authorList>
    </citation>
    <scope>NUCLEOTIDE SEQUENCE</scope>
    <source>
        <strain evidence="8">5307AH</strain>
    </source>
</reference>
<feature type="region of interest" description="Disordered" evidence="7">
    <location>
        <begin position="189"/>
        <end position="263"/>
    </location>
</feature>
<feature type="compositionally biased region" description="Polar residues" evidence="7">
    <location>
        <begin position="209"/>
        <end position="219"/>
    </location>
</feature>
<dbReference type="PANTHER" id="PTHR15341:SF3">
    <property type="entry name" value="NUCLEAR NUCLEIC ACID-BINDING PROTEIN C1D"/>
    <property type="match status" value="1"/>
</dbReference>
<gene>
    <name evidence="8" type="ORF">DB88DRAFT_267139</name>
</gene>
<name>A0AAD9CZ55_PAPLA</name>
<dbReference type="GO" id="GO:0000178">
    <property type="term" value="C:exosome (RNase complex)"/>
    <property type="evidence" value="ECO:0007669"/>
    <property type="project" value="TreeGrafter"/>
</dbReference>
<dbReference type="InterPro" id="IPR007146">
    <property type="entry name" value="Sas10/Utp3/C1D"/>
</dbReference>
<comment type="caution">
    <text evidence="8">The sequence shown here is derived from an EMBL/GenBank/DDBJ whole genome shotgun (WGS) entry which is preliminary data.</text>
</comment>
<dbReference type="GO" id="GO:0000460">
    <property type="term" value="P:maturation of 5.8S rRNA"/>
    <property type="evidence" value="ECO:0007669"/>
    <property type="project" value="TreeGrafter"/>
</dbReference>
<evidence type="ECO:0000256" key="2">
    <source>
        <dbReference type="ARBA" id="ARBA00009154"/>
    </source>
</evidence>
<keyword evidence="4 6" id="KW-0694">RNA-binding</keyword>
<evidence type="ECO:0000313" key="9">
    <source>
        <dbReference type="Proteomes" id="UP001182556"/>
    </source>
</evidence>
<sequence length="263" mass="28644">MSDPSSSASALLAALPDLEASLGALKAQPWSETKEGLSTIDRAKMDVLLSYAINDLIWVYLKLKGIDPASHEVSGELERIKKYYTKIKAAEDPQAQRMRVDKDAAHRFIMHAIPRNQRMTTSGEGSTSSRAGPSSPRPEIGEVGDTSLAGRWRFLAKDDETERVRPGDTEEPIEEEIMVFDDDLQVVAQDETEAFMRDFDDEMDGVPDQQASGPSTSDQAGPPEPGVPEETAVAADSAVSQVKSGKKKNKKNKKRKREGGAAA</sequence>